<reference evidence="3" key="1">
    <citation type="journal article" date="2006" name="PLoS Biol.">
        <title>Macronuclear genome sequence of the ciliate Tetrahymena thermophila, a model eukaryote.</title>
        <authorList>
            <person name="Eisen J.A."/>
            <person name="Coyne R.S."/>
            <person name="Wu M."/>
            <person name="Wu D."/>
            <person name="Thiagarajan M."/>
            <person name="Wortman J.R."/>
            <person name="Badger J.H."/>
            <person name="Ren Q."/>
            <person name="Amedeo P."/>
            <person name="Jones K.M."/>
            <person name="Tallon L.J."/>
            <person name="Delcher A.L."/>
            <person name="Salzberg S.L."/>
            <person name="Silva J.C."/>
            <person name="Haas B.J."/>
            <person name="Majoros W.H."/>
            <person name="Farzad M."/>
            <person name="Carlton J.M."/>
            <person name="Smith R.K. Jr."/>
            <person name="Garg J."/>
            <person name="Pearlman R.E."/>
            <person name="Karrer K.M."/>
            <person name="Sun L."/>
            <person name="Manning G."/>
            <person name="Elde N.C."/>
            <person name="Turkewitz A.P."/>
            <person name="Asai D.J."/>
            <person name="Wilkes D.E."/>
            <person name="Wang Y."/>
            <person name="Cai H."/>
            <person name="Collins K."/>
            <person name="Stewart B.A."/>
            <person name="Lee S.R."/>
            <person name="Wilamowska K."/>
            <person name="Weinberg Z."/>
            <person name="Ruzzo W.L."/>
            <person name="Wloga D."/>
            <person name="Gaertig J."/>
            <person name="Frankel J."/>
            <person name="Tsao C.-C."/>
            <person name="Gorovsky M.A."/>
            <person name="Keeling P.J."/>
            <person name="Waller R.F."/>
            <person name="Patron N.J."/>
            <person name="Cherry J.M."/>
            <person name="Stover N.A."/>
            <person name="Krieger C.J."/>
            <person name="del Toro C."/>
            <person name="Ryder H.F."/>
            <person name="Williamson S.C."/>
            <person name="Barbeau R.A."/>
            <person name="Hamilton E.P."/>
            <person name="Orias E."/>
        </authorList>
    </citation>
    <scope>NUCLEOTIDE SEQUENCE [LARGE SCALE GENOMIC DNA]</scope>
    <source>
        <strain evidence="3">SB210</strain>
    </source>
</reference>
<dbReference type="RefSeq" id="XP_001024407.1">
    <property type="nucleotide sequence ID" value="XM_001024407.1"/>
</dbReference>
<accession>Q247Y3</accession>
<dbReference type="EMBL" id="GG662455">
    <property type="protein sequence ID" value="EAS04162.1"/>
    <property type="molecule type" value="Genomic_DNA"/>
</dbReference>
<evidence type="ECO:0000256" key="1">
    <source>
        <dbReference type="SAM" id="SignalP"/>
    </source>
</evidence>
<dbReference type="AlphaFoldDB" id="Q247Y3"/>
<evidence type="ECO:0000313" key="2">
    <source>
        <dbReference type="EMBL" id="EAS04162.1"/>
    </source>
</evidence>
<proteinExistence type="predicted"/>
<dbReference type="InParanoid" id="Q247Y3"/>
<keyword evidence="3" id="KW-1185">Reference proteome</keyword>
<dbReference type="Proteomes" id="UP000009168">
    <property type="component" value="Unassembled WGS sequence"/>
</dbReference>
<dbReference type="eggNOG" id="ENOG502R2P7">
    <property type="taxonomic scope" value="Eukaryota"/>
</dbReference>
<dbReference type="STRING" id="312017.Q247Y3"/>
<dbReference type="HOGENOM" id="CLU_664791_0_0_1"/>
<evidence type="ECO:0008006" key="4">
    <source>
        <dbReference type="Google" id="ProtNLM"/>
    </source>
</evidence>
<organism evidence="2 3">
    <name type="scientific">Tetrahymena thermophila (strain SB210)</name>
    <dbReference type="NCBI Taxonomy" id="312017"/>
    <lineage>
        <taxon>Eukaryota</taxon>
        <taxon>Sar</taxon>
        <taxon>Alveolata</taxon>
        <taxon>Ciliophora</taxon>
        <taxon>Intramacronucleata</taxon>
        <taxon>Oligohymenophorea</taxon>
        <taxon>Hymenostomatida</taxon>
        <taxon>Tetrahymenina</taxon>
        <taxon>Tetrahymenidae</taxon>
        <taxon>Tetrahymena</taxon>
    </lineage>
</organism>
<keyword evidence="1" id="KW-0732">Signal</keyword>
<feature type="chain" id="PRO_5004202009" description="Transmembrane protein" evidence="1">
    <location>
        <begin position="17"/>
        <end position="424"/>
    </location>
</feature>
<protein>
    <recommendedName>
        <fullName evidence="4">Transmembrane protein</fullName>
    </recommendedName>
</protein>
<evidence type="ECO:0000313" key="3">
    <source>
        <dbReference type="Proteomes" id="UP000009168"/>
    </source>
</evidence>
<feature type="signal peptide" evidence="1">
    <location>
        <begin position="1"/>
        <end position="16"/>
    </location>
</feature>
<gene>
    <name evidence="2" type="ORF">TTHERM_00532860</name>
</gene>
<sequence length="424" mass="48650">MRQIVLLIFSFALSLADTCFNDCATCDSQNVCLSCSGDNEIVNSYQTACICQNNYYATELDPIVCKPMAVDQASDQCEQEINLNVANFDIIVNSFYLTQENPANDSQQNYVVFQIKIDSEHSQFNSYNCRSYLYTYIQYSPSNLNGSDEDSNYTMLIPVLNNEQSYVSQLIGGQQGDQNIQIPLNDIYTLAHVQQISDDNSQIVQQMWFRVLIGSEHTIFRSHRWITYIFTNRDQVQFFNSNVDTKSTQGCQPGMNCIIIPDLDVTGNEYQSDWTTLVNDKIYIIGDYLYLRIWFKDSTYKKQLSFNKIFFLNDQGQIFDYSSLVDKSQTQWNNTDNSLHIMIQLVEPSISAQIQVEMFIQTTPSGLLRQLTQKGQIISQQFSLHISKSNSKTSNSNSQNPYSYSKPFLLTLPLIQLIVLLLFL</sequence>
<dbReference type="KEGG" id="tet:TTHERM_00532860"/>
<dbReference type="GeneID" id="7830407"/>
<name>Q247Y3_TETTS</name>